<feature type="domain" description="Luciferase-like" evidence="2">
    <location>
        <begin position="17"/>
        <end position="188"/>
    </location>
</feature>
<accession>A0A848KGN6</accession>
<organism evidence="3 4">
    <name type="scientific">Antrihabitans stalactiti</name>
    <dbReference type="NCBI Taxonomy" id="2584121"/>
    <lineage>
        <taxon>Bacteria</taxon>
        <taxon>Bacillati</taxon>
        <taxon>Actinomycetota</taxon>
        <taxon>Actinomycetes</taxon>
        <taxon>Mycobacteriales</taxon>
        <taxon>Nocardiaceae</taxon>
        <taxon>Antrihabitans</taxon>
    </lineage>
</organism>
<protein>
    <submittedName>
        <fullName evidence="3">LLM class flavin-dependent oxidoreductase</fullName>
    </submittedName>
</protein>
<keyword evidence="4" id="KW-1185">Reference proteome</keyword>
<dbReference type="SUPFAM" id="SSF51679">
    <property type="entry name" value="Bacterial luciferase-like"/>
    <property type="match status" value="1"/>
</dbReference>
<sequence length="270" mass="27915">MNINAFSFGIIVVPRTAADWTAAVQRAERQGFSSVLLPDTTFTTSPMPALAAAAAVTSTIKLRPWVLAAPLRHPGATTREVAALQLLSDGRFELGIGAGRPGGELDAAKLGMAWGTPGERRRQVAETVAAVREAVDPMPPVIVAASGPRLLADAVGYADRISLAAQPQATVADLAPLVDNIRSAANADLPIGFQIVGVGDRLPQFTASKFGLSAAELRAAGAAGVISGDPAEAVAELTELRDRFGIDEFLVPGELADAFVPVLAQLHANA</sequence>
<reference evidence="3 4" key="1">
    <citation type="submission" date="2019-05" db="EMBL/GenBank/DDBJ databases">
        <authorList>
            <person name="Lee S.D."/>
        </authorList>
    </citation>
    <scope>NUCLEOTIDE SEQUENCE [LARGE SCALE GENOMIC DNA]</scope>
    <source>
        <strain evidence="3 4">YC2-7</strain>
    </source>
</reference>
<keyword evidence="1" id="KW-0560">Oxidoreductase</keyword>
<dbReference type="RefSeq" id="WP_169589371.1">
    <property type="nucleotide sequence ID" value="NZ_VCQU01000006.1"/>
</dbReference>
<evidence type="ECO:0000313" key="3">
    <source>
        <dbReference type="EMBL" id="NMN96936.1"/>
    </source>
</evidence>
<evidence type="ECO:0000259" key="2">
    <source>
        <dbReference type="Pfam" id="PF00296"/>
    </source>
</evidence>
<gene>
    <name evidence="3" type="ORF">FGL95_18010</name>
</gene>
<name>A0A848KGN6_9NOCA</name>
<dbReference type="GO" id="GO:0016705">
    <property type="term" value="F:oxidoreductase activity, acting on paired donors, with incorporation or reduction of molecular oxygen"/>
    <property type="evidence" value="ECO:0007669"/>
    <property type="project" value="InterPro"/>
</dbReference>
<dbReference type="EMBL" id="VCQU01000006">
    <property type="protein sequence ID" value="NMN96936.1"/>
    <property type="molecule type" value="Genomic_DNA"/>
</dbReference>
<dbReference type="InterPro" id="IPR036661">
    <property type="entry name" value="Luciferase-like_sf"/>
</dbReference>
<dbReference type="PANTHER" id="PTHR43244:SF1">
    <property type="entry name" value="5,10-METHYLENETETRAHYDROMETHANOPTERIN REDUCTASE"/>
    <property type="match status" value="1"/>
</dbReference>
<evidence type="ECO:0000256" key="1">
    <source>
        <dbReference type="ARBA" id="ARBA00023002"/>
    </source>
</evidence>
<dbReference type="Gene3D" id="3.20.20.30">
    <property type="entry name" value="Luciferase-like domain"/>
    <property type="match status" value="2"/>
</dbReference>
<dbReference type="PANTHER" id="PTHR43244">
    <property type="match status" value="1"/>
</dbReference>
<dbReference type="InterPro" id="IPR050564">
    <property type="entry name" value="F420-G6PD/mer"/>
</dbReference>
<dbReference type="Proteomes" id="UP000535543">
    <property type="component" value="Unassembled WGS sequence"/>
</dbReference>
<dbReference type="InterPro" id="IPR011251">
    <property type="entry name" value="Luciferase-like_dom"/>
</dbReference>
<dbReference type="AlphaFoldDB" id="A0A848KGN6"/>
<evidence type="ECO:0000313" key="4">
    <source>
        <dbReference type="Proteomes" id="UP000535543"/>
    </source>
</evidence>
<proteinExistence type="predicted"/>
<reference evidence="3 4" key="2">
    <citation type="submission" date="2020-06" db="EMBL/GenBank/DDBJ databases">
        <title>Antribacter stalactiti gen. nov., sp. nov., a new member of the family Nacardiaceae isolated from a cave.</title>
        <authorList>
            <person name="Kim I.S."/>
        </authorList>
    </citation>
    <scope>NUCLEOTIDE SEQUENCE [LARGE SCALE GENOMIC DNA]</scope>
    <source>
        <strain evidence="3 4">YC2-7</strain>
    </source>
</reference>
<comment type="caution">
    <text evidence="3">The sequence shown here is derived from an EMBL/GenBank/DDBJ whole genome shotgun (WGS) entry which is preliminary data.</text>
</comment>
<dbReference type="Pfam" id="PF00296">
    <property type="entry name" value="Bac_luciferase"/>
    <property type="match status" value="1"/>
</dbReference>